<dbReference type="EMBL" id="CAUYUJ010015310">
    <property type="protein sequence ID" value="CAK0852394.1"/>
    <property type="molecule type" value="Genomic_DNA"/>
</dbReference>
<reference evidence="1" key="1">
    <citation type="submission" date="2023-10" db="EMBL/GenBank/DDBJ databases">
        <authorList>
            <person name="Chen Y."/>
            <person name="Shah S."/>
            <person name="Dougan E. K."/>
            <person name="Thang M."/>
            <person name="Chan C."/>
        </authorList>
    </citation>
    <scope>NUCLEOTIDE SEQUENCE [LARGE SCALE GENOMIC DNA]</scope>
</reference>
<dbReference type="Proteomes" id="UP001189429">
    <property type="component" value="Unassembled WGS sequence"/>
</dbReference>
<gene>
    <name evidence="1" type="ORF">PCOR1329_LOCUS44197</name>
</gene>
<dbReference type="SUPFAM" id="SSF53448">
    <property type="entry name" value="Nucleotide-diphospho-sugar transferases"/>
    <property type="match status" value="1"/>
</dbReference>
<feature type="non-terminal residue" evidence="1">
    <location>
        <position position="247"/>
    </location>
</feature>
<organism evidence="1 2">
    <name type="scientific">Prorocentrum cordatum</name>
    <dbReference type="NCBI Taxonomy" id="2364126"/>
    <lineage>
        <taxon>Eukaryota</taxon>
        <taxon>Sar</taxon>
        <taxon>Alveolata</taxon>
        <taxon>Dinophyceae</taxon>
        <taxon>Prorocentrales</taxon>
        <taxon>Prorocentraceae</taxon>
        <taxon>Prorocentrum</taxon>
    </lineage>
</organism>
<sequence>MGPAGALARWRRRVWIAPLLLAAWLCHLARRRRRRSLADEGAKRPLAAGREASEFRPLRERLSVVITTSASGRDPSTEMLDRVLDSLQLAAGTLACDTVIVCDGYRCAVGQGAATAPPKYRAGIVDAASAANYEIYKGALRRRERAGSDAEPALRLVELGARCGFGHAVRAALEHVKTPYVMVVQHDRPFTRAVDISRVVQAMAADRQRLKYVGLPTADTVGHAAEVLSKYDVRVEPVDVDDAGLQA</sequence>
<dbReference type="Gene3D" id="3.90.550.10">
    <property type="entry name" value="Spore Coat Polysaccharide Biosynthesis Protein SpsA, Chain A"/>
    <property type="match status" value="1"/>
</dbReference>
<evidence type="ECO:0000313" key="2">
    <source>
        <dbReference type="Proteomes" id="UP001189429"/>
    </source>
</evidence>
<evidence type="ECO:0000313" key="1">
    <source>
        <dbReference type="EMBL" id="CAK0852394.1"/>
    </source>
</evidence>
<protein>
    <submittedName>
        <fullName evidence="1">Uncharacterized protein</fullName>
    </submittedName>
</protein>
<accession>A0ABN9U1B2</accession>
<comment type="caution">
    <text evidence="1">The sequence shown here is derived from an EMBL/GenBank/DDBJ whole genome shotgun (WGS) entry which is preliminary data.</text>
</comment>
<proteinExistence type="predicted"/>
<dbReference type="InterPro" id="IPR029044">
    <property type="entry name" value="Nucleotide-diphossugar_trans"/>
</dbReference>
<keyword evidence="2" id="KW-1185">Reference proteome</keyword>
<name>A0ABN9U1B2_9DINO</name>